<dbReference type="InterPro" id="IPR013783">
    <property type="entry name" value="Ig-like_fold"/>
</dbReference>
<dbReference type="EMBL" id="JAUSVL010000001">
    <property type="protein sequence ID" value="MDQ0291239.1"/>
    <property type="molecule type" value="Genomic_DNA"/>
</dbReference>
<dbReference type="InterPro" id="IPR039329">
    <property type="entry name" value="SIAE"/>
</dbReference>
<gene>
    <name evidence="3" type="ORF">J3R75_003346</name>
</gene>
<reference evidence="3" key="1">
    <citation type="submission" date="2023-07" db="EMBL/GenBank/DDBJ databases">
        <title>Genomic Encyclopedia of Type Strains, Phase IV (KMG-IV): sequencing the most valuable type-strain genomes for metagenomic binning, comparative biology and taxonomic classification.</title>
        <authorList>
            <person name="Goeker M."/>
        </authorList>
    </citation>
    <scope>NUCLEOTIDE SEQUENCE</scope>
    <source>
        <strain evidence="3">DSM 24202</strain>
    </source>
</reference>
<dbReference type="GO" id="GO:0005975">
    <property type="term" value="P:carbohydrate metabolic process"/>
    <property type="evidence" value="ECO:0007669"/>
    <property type="project" value="TreeGrafter"/>
</dbReference>
<accession>A0AAE3VIT2</accession>
<dbReference type="PANTHER" id="PTHR22901">
    <property type="entry name" value="SIALATE O-ACETYLESTERASE"/>
    <property type="match status" value="1"/>
</dbReference>
<dbReference type="InterPro" id="IPR036514">
    <property type="entry name" value="SGNH_hydro_sf"/>
</dbReference>
<name>A0AAE3VIT2_9BACT</name>
<proteinExistence type="predicted"/>
<dbReference type="PANTHER" id="PTHR22901:SF0">
    <property type="entry name" value="SIALATE O-ACETYLESTERASE"/>
    <property type="match status" value="1"/>
</dbReference>
<evidence type="ECO:0000256" key="1">
    <source>
        <dbReference type="ARBA" id="ARBA00022801"/>
    </source>
</evidence>
<evidence type="ECO:0000313" key="4">
    <source>
        <dbReference type="Proteomes" id="UP001238163"/>
    </source>
</evidence>
<dbReference type="InterPro" id="IPR005181">
    <property type="entry name" value="SASA"/>
</dbReference>
<dbReference type="RefSeq" id="WP_307263738.1">
    <property type="nucleotide sequence ID" value="NZ_JAUSVL010000001.1"/>
</dbReference>
<dbReference type="AlphaFoldDB" id="A0AAE3VIT2"/>
<dbReference type="Gene3D" id="3.40.50.1110">
    <property type="entry name" value="SGNH hydrolase"/>
    <property type="match status" value="1"/>
</dbReference>
<feature type="domain" description="Sialate O-acetylesterase" evidence="2">
    <location>
        <begin position="108"/>
        <end position="213"/>
    </location>
</feature>
<evidence type="ECO:0000313" key="3">
    <source>
        <dbReference type="EMBL" id="MDQ0291239.1"/>
    </source>
</evidence>
<dbReference type="Gene3D" id="2.60.40.10">
    <property type="entry name" value="Immunoglobulins"/>
    <property type="match status" value="1"/>
</dbReference>
<sequence length="736" mass="80440">MVQWWLTRMMVMAVVVGVSGALWADPILPKIFSSNMVMQRGRPLPVWGTAAPGEKITVELGGQSASATADAQGRWQLRLPAQEAGGPAEMVVSGATATVRCENILFGDVWVCSGQSNMEWRTKNSHNAAEALPAALQPQIRLFDVTNNKAVAPLPLTEFEKSPRWLECTPESVAEFSAVGYFFGAELQRELGVPIGLISSSWGGTRIEPWTPECGFADIAELTDIRQKVALANPASAPYQARLRQYLADTELWLTEARQALAAEKPILTKPDYPQELVPLTGNREPTTLFNAMIAPMVPYAICGAIWYQGESNRHDGPLYFYKKQALIGGWRQLWGQGDFPFYWVQLAPYNYGASQPYVLPRMQVTQTSCEAIANTGQVVINDVGNIKDIHPRDKVTVGKRLATLALKKHYDRDVAVWSGPVCVDMTVAAGKARLRFEHVGSGLVARDDKPLSHFELCGAKGIFVPAEAAIVGAAELEVSAAGVDVVHAVRFAWEQLAEPNLMNREGWPAGPFVVGEVPVTNDLQERIPEAAGYHPLYVLDIAEKPNYHNEPVPYVVDRSKDFGGMAVERIAYCLELQKEGQPLQYVFVSMDAFTQNLAQMGVPTAQSEAFFQQNVTGMTIAANVPGVPTGMNLNGGNIEFWPSNYGPQNQANVPNASASAFDFGDGGGKAKEKGYGCLQIHNYEKKCTLIAFNRWGGGTCELGLGNSPQGNLDWTFTSNAGQYSLRRLTVLVQLR</sequence>
<dbReference type="Proteomes" id="UP001238163">
    <property type="component" value="Unassembled WGS sequence"/>
</dbReference>
<organism evidence="3 4">
    <name type="scientific">Oligosphaera ethanolica</name>
    <dbReference type="NCBI Taxonomy" id="760260"/>
    <lineage>
        <taxon>Bacteria</taxon>
        <taxon>Pseudomonadati</taxon>
        <taxon>Lentisphaerota</taxon>
        <taxon>Oligosphaeria</taxon>
        <taxon>Oligosphaerales</taxon>
        <taxon>Oligosphaeraceae</taxon>
        <taxon>Oligosphaera</taxon>
    </lineage>
</organism>
<evidence type="ECO:0000259" key="2">
    <source>
        <dbReference type="Pfam" id="PF03629"/>
    </source>
</evidence>
<protein>
    <submittedName>
        <fullName evidence="3">Sialate O-acetylesterase</fullName>
        <ecNumber evidence="3">3.1.1.53</ecNumber>
    </submittedName>
</protein>
<comment type="caution">
    <text evidence="3">The sequence shown here is derived from an EMBL/GenBank/DDBJ whole genome shotgun (WGS) entry which is preliminary data.</text>
</comment>
<keyword evidence="1 3" id="KW-0378">Hydrolase</keyword>
<dbReference type="Pfam" id="PF03629">
    <property type="entry name" value="SASA"/>
    <property type="match status" value="1"/>
</dbReference>
<dbReference type="GO" id="GO:0001681">
    <property type="term" value="F:sialate O-acetylesterase activity"/>
    <property type="evidence" value="ECO:0007669"/>
    <property type="project" value="UniProtKB-EC"/>
</dbReference>
<keyword evidence="4" id="KW-1185">Reference proteome</keyword>
<dbReference type="EC" id="3.1.1.53" evidence="3"/>
<dbReference type="SUPFAM" id="SSF52266">
    <property type="entry name" value="SGNH hydrolase"/>
    <property type="match status" value="1"/>
</dbReference>